<evidence type="ECO:0000256" key="3">
    <source>
        <dbReference type="ARBA" id="ARBA00022553"/>
    </source>
</evidence>
<keyword evidence="5" id="KW-0418">Kinase</keyword>
<reference evidence="7 8" key="1">
    <citation type="journal article" date="2015" name="Int. J. Syst. Evol. Microbiol.">
        <title>Methanoculleus taiwanensis sp. nov., a methanogen isolated from deep marine sediment at the deformation front area near Taiwan.</title>
        <authorList>
            <person name="Weng C.Y."/>
            <person name="Chen S.C."/>
            <person name="Lai M.C."/>
            <person name="Wu S.Y."/>
            <person name="Lin S."/>
            <person name="Yang T.F."/>
            <person name="Chen P.C."/>
        </authorList>
    </citation>
    <scope>NUCLEOTIDE SEQUENCE [LARGE SCALE GENOMIC DNA]</scope>
    <source>
        <strain evidence="7 8">CYW4</strain>
    </source>
</reference>
<dbReference type="SMART" id="SM00388">
    <property type="entry name" value="HisKA"/>
    <property type="match status" value="1"/>
</dbReference>
<dbReference type="InterPro" id="IPR000014">
    <property type="entry name" value="PAS"/>
</dbReference>
<dbReference type="SUPFAM" id="SSF55785">
    <property type="entry name" value="PYP-like sensor domain (PAS domain)"/>
    <property type="match status" value="1"/>
</dbReference>
<dbReference type="RefSeq" id="WP_128693000.1">
    <property type="nucleotide sequence ID" value="NZ_LHQS01000001.1"/>
</dbReference>
<dbReference type="EC" id="2.7.13.3" evidence="2"/>
<dbReference type="Gene3D" id="3.30.450.20">
    <property type="entry name" value="PAS domain"/>
    <property type="match status" value="1"/>
</dbReference>
<keyword evidence="8" id="KW-1185">Reference proteome</keyword>
<dbReference type="InterPro" id="IPR052162">
    <property type="entry name" value="Sensor_kinase/Photoreceptor"/>
</dbReference>
<evidence type="ECO:0000256" key="4">
    <source>
        <dbReference type="ARBA" id="ARBA00022679"/>
    </source>
</evidence>
<accession>A0A498H2E5</accession>
<dbReference type="InterPro" id="IPR003661">
    <property type="entry name" value="HisK_dim/P_dom"/>
</dbReference>
<dbReference type="AlphaFoldDB" id="A0A498H2E5"/>
<dbReference type="NCBIfam" id="TIGR00229">
    <property type="entry name" value="sensory_box"/>
    <property type="match status" value="1"/>
</dbReference>
<evidence type="ECO:0000313" key="7">
    <source>
        <dbReference type="EMBL" id="RXE57219.1"/>
    </source>
</evidence>
<comment type="caution">
    <text evidence="7">The sequence shown here is derived from an EMBL/GenBank/DDBJ whole genome shotgun (WGS) entry which is preliminary data.</text>
</comment>
<dbReference type="CDD" id="cd00130">
    <property type="entry name" value="PAS"/>
    <property type="match status" value="1"/>
</dbReference>
<dbReference type="PANTHER" id="PTHR43304">
    <property type="entry name" value="PHYTOCHROME-LIKE PROTEIN CPH1"/>
    <property type="match status" value="1"/>
</dbReference>
<protein>
    <recommendedName>
        <fullName evidence="2">histidine kinase</fullName>
        <ecNumber evidence="2">2.7.13.3</ecNumber>
    </recommendedName>
</protein>
<evidence type="ECO:0000313" key="8">
    <source>
        <dbReference type="Proteomes" id="UP000290932"/>
    </source>
</evidence>
<proteinExistence type="predicted"/>
<keyword evidence="3" id="KW-0597">Phosphoprotein</keyword>
<evidence type="ECO:0000256" key="5">
    <source>
        <dbReference type="ARBA" id="ARBA00022777"/>
    </source>
</evidence>
<dbReference type="InterPro" id="IPR035965">
    <property type="entry name" value="PAS-like_dom_sf"/>
</dbReference>
<dbReference type="GO" id="GO:0000155">
    <property type="term" value="F:phosphorelay sensor kinase activity"/>
    <property type="evidence" value="ECO:0007669"/>
    <property type="project" value="InterPro"/>
</dbReference>
<keyword evidence="4" id="KW-0808">Transferase</keyword>
<dbReference type="PANTHER" id="PTHR43304:SF1">
    <property type="entry name" value="PAC DOMAIN-CONTAINING PROTEIN"/>
    <property type="match status" value="1"/>
</dbReference>
<dbReference type="EMBL" id="LHQS01000001">
    <property type="protein sequence ID" value="RXE57219.1"/>
    <property type="molecule type" value="Genomic_DNA"/>
</dbReference>
<evidence type="ECO:0000259" key="6">
    <source>
        <dbReference type="SMART" id="SM00388"/>
    </source>
</evidence>
<comment type="catalytic activity">
    <reaction evidence="1">
        <text>ATP + protein L-histidine = ADP + protein N-phospho-L-histidine.</text>
        <dbReference type="EC" id="2.7.13.3"/>
    </reaction>
</comment>
<gene>
    <name evidence="7" type="ORF">ABH15_03665</name>
</gene>
<evidence type="ECO:0000256" key="2">
    <source>
        <dbReference type="ARBA" id="ARBA00012438"/>
    </source>
</evidence>
<feature type="domain" description="Signal transduction histidine kinase dimerisation/phosphoacceptor" evidence="6">
    <location>
        <begin position="305"/>
        <end position="362"/>
    </location>
</feature>
<dbReference type="Proteomes" id="UP000290932">
    <property type="component" value="Unassembled WGS sequence"/>
</dbReference>
<sequence>MNETTLKRRIAAMRSALTTIAASAEDEGAGRVSRICDAVRLLSNDLDALECESGDRNAHNEGPGSNLPIPKINAILAAPPGEVSIFDRSGRCTCSNRLAAASDEGSAGLIEAPAARAREAALSGCPVSGEIRHATHPPYNGDGDVGAVIGASYTITDRIETEERVLASERRFKTIFETSPIGIAYCGISGRLLDVNPAFTALFGAVSRCTPGDLSIFTIFPDLLTGRERLLSGETLHEVVRWESGRGRSSRGTLTQGTLYLDVWVRPIRSPEKGSVKGYLIHIQDITGQITIREIKQQAYDQIERNIEQFAILGDHIRHPLQVIQARADLLEDEDTSRSIAEQVQRINAIIKELDRGWVESRKIREFLRKNDLSTVGSGKAA</sequence>
<organism evidence="7 8">
    <name type="scientific">Methanoculleus taiwanensis</name>
    <dbReference type="NCBI Taxonomy" id="1550565"/>
    <lineage>
        <taxon>Archaea</taxon>
        <taxon>Methanobacteriati</taxon>
        <taxon>Methanobacteriota</taxon>
        <taxon>Stenosarchaea group</taxon>
        <taxon>Methanomicrobia</taxon>
        <taxon>Methanomicrobiales</taxon>
        <taxon>Methanomicrobiaceae</taxon>
        <taxon>Methanoculleus</taxon>
    </lineage>
</organism>
<dbReference type="OrthoDB" id="8127at2157"/>
<dbReference type="Pfam" id="PF13188">
    <property type="entry name" value="PAS_8"/>
    <property type="match status" value="1"/>
</dbReference>
<name>A0A498H2E5_9EURY</name>
<evidence type="ECO:0000256" key="1">
    <source>
        <dbReference type="ARBA" id="ARBA00000085"/>
    </source>
</evidence>